<evidence type="ECO:0000256" key="2">
    <source>
        <dbReference type="SAM" id="Phobius"/>
    </source>
</evidence>
<evidence type="ECO:0000313" key="4">
    <source>
        <dbReference type="Proteomes" id="UP000569914"/>
    </source>
</evidence>
<keyword evidence="4" id="KW-1185">Reference proteome</keyword>
<dbReference type="Proteomes" id="UP000569914">
    <property type="component" value="Unassembled WGS sequence"/>
</dbReference>
<reference evidence="3 4" key="1">
    <citation type="submission" date="2020-07" db="EMBL/GenBank/DDBJ databases">
        <title>Sequencing the genomes of 1000 actinobacteria strains.</title>
        <authorList>
            <person name="Klenk H.-P."/>
        </authorList>
    </citation>
    <scope>NUCLEOTIDE SEQUENCE [LARGE SCALE GENOMIC DNA]</scope>
    <source>
        <strain evidence="3 4">DSM 22083</strain>
    </source>
</reference>
<comment type="caution">
    <text evidence="3">The sequence shown here is derived from an EMBL/GenBank/DDBJ whole genome shotgun (WGS) entry which is preliminary data.</text>
</comment>
<proteinExistence type="predicted"/>
<evidence type="ECO:0000256" key="1">
    <source>
        <dbReference type="SAM" id="MobiDB-lite"/>
    </source>
</evidence>
<feature type="transmembrane region" description="Helical" evidence="2">
    <location>
        <begin position="6"/>
        <end position="27"/>
    </location>
</feature>
<dbReference type="AlphaFoldDB" id="A0A7Y9L9Z4"/>
<evidence type="ECO:0008006" key="5">
    <source>
        <dbReference type="Google" id="ProtNLM"/>
    </source>
</evidence>
<keyword evidence="2" id="KW-0812">Transmembrane</keyword>
<keyword evidence="2" id="KW-1133">Transmembrane helix</keyword>
<evidence type="ECO:0000313" key="3">
    <source>
        <dbReference type="EMBL" id="NYE69105.1"/>
    </source>
</evidence>
<dbReference type="EMBL" id="JACCBU010000001">
    <property type="protein sequence ID" value="NYE69105.1"/>
    <property type="molecule type" value="Genomic_DNA"/>
</dbReference>
<name>A0A7Y9L9Z4_9ACTN</name>
<protein>
    <recommendedName>
        <fullName evidence="5">DUF948 domain-containing protein</fullName>
    </recommendedName>
</protein>
<dbReference type="Pfam" id="PF06103">
    <property type="entry name" value="DUF948"/>
    <property type="match status" value="1"/>
</dbReference>
<sequence>MTLGDIAGLIAAIAFAILVILFAVPLLKLGRVLEELRLAVRDIGHESVPILTELQGTVRATNNELEKLSFVTEDVAKVSKHATVVSENAAQMATLFSATLGGPLVKTAAFTYGVRKAFRGESPTPARAKGHSAKGGSGGGFSFRRRK</sequence>
<dbReference type="RefSeq" id="WP_179747877.1">
    <property type="nucleotide sequence ID" value="NZ_JACCBU010000001.1"/>
</dbReference>
<feature type="region of interest" description="Disordered" evidence="1">
    <location>
        <begin position="121"/>
        <end position="147"/>
    </location>
</feature>
<dbReference type="InterPro" id="IPR009293">
    <property type="entry name" value="UPF0478"/>
</dbReference>
<keyword evidence="2" id="KW-0472">Membrane</keyword>
<accession>A0A7Y9L9Z4</accession>
<gene>
    <name evidence="3" type="ORF">BKA15_000434</name>
</gene>
<organism evidence="3 4">
    <name type="scientific">Microlunatus parietis</name>
    <dbReference type="NCBI Taxonomy" id="682979"/>
    <lineage>
        <taxon>Bacteria</taxon>
        <taxon>Bacillati</taxon>
        <taxon>Actinomycetota</taxon>
        <taxon>Actinomycetes</taxon>
        <taxon>Propionibacteriales</taxon>
        <taxon>Propionibacteriaceae</taxon>
        <taxon>Microlunatus</taxon>
    </lineage>
</organism>